<dbReference type="InterPro" id="IPR028082">
    <property type="entry name" value="Peripla_BP_I"/>
</dbReference>
<reference evidence="6" key="1">
    <citation type="submission" date="2021-04" db="EMBL/GenBank/DDBJ databases">
        <title>Draft genome sequence of Xylanibacillus composti strain K13.</title>
        <authorList>
            <person name="Uke A."/>
            <person name="Chhe C."/>
            <person name="Baramee S."/>
            <person name="Kosugi A."/>
        </authorList>
    </citation>
    <scope>NUCLEOTIDE SEQUENCE</scope>
    <source>
        <strain evidence="6">K13</strain>
    </source>
</reference>
<dbReference type="Gene3D" id="3.40.50.2300">
    <property type="match status" value="2"/>
</dbReference>
<evidence type="ECO:0000313" key="7">
    <source>
        <dbReference type="Proteomes" id="UP000677918"/>
    </source>
</evidence>
<dbReference type="InterPro" id="IPR025997">
    <property type="entry name" value="SBP_2_dom"/>
</dbReference>
<dbReference type="Pfam" id="PF13407">
    <property type="entry name" value="Peripla_BP_4"/>
    <property type="match status" value="1"/>
</dbReference>
<evidence type="ECO:0000256" key="4">
    <source>
        <dbReference type="SAM" id="SignalP"/>
    </source>
</evidence>
<dbReference type="EMBL" id="BOVK01000087">
    <property type="protein sequence ID" value="GIQ71417.1"/>
    <property type="molecule type" value="Genomic_DNA"/>
</dbReference>
<evidence type="ECO:0000313" key="6">
    <source>
        <dbReference type="EMBL" id="GIQ71417.1"/>
    </source>
</evidence>
<evidence type="ECO:0000256" key="3">
    <source>
        <dbReference type="ARBA" id="ARBA00022729"/>
    </source>
</evidence>
<dbReference type="SUPFAM" id="SSF53822">
    <property type="entry name" value="Periplasmic binding protein-like I"/>
    <property type="match status" value="1"/>
</dbReference>
<comment type="subcellular location">
    <subcellularLocation>
        <location evidence="1">Cell envelope</location>
    </subcellularLocation>
</comment>
<dbReference type="CDD" id="cd06316">
    <property type="entry name" value="PBP1_ABC_sugar_binding-like"/>
    <property type="match status" value="1"/>
</dbReference>
<organism evidence="6 7">
    <name type="scientific">Xylanibacillus composti</name>
    <dbReference type="NCBI Taxonomy" id="1572762"/>
    <lineage>
        <taxon>Bacteria</taxon>
        <taxon>Bacillati</taxon>
        <taxon>Bacillota</taxon>
        <taxon>Bacilli</taxon>
        <taxon>Bacillales</taxon>
        <taxon>Paenibacillaceae</taxon>
        <taxon>Xylanibacillus</taxon>
    </lineage>
</organism>
<protein>
    <submittedName>
        <fullName evidence="6">Sugar ABC transporter substrate-binding protein</fullName>
    </submittedName>
</protein>
<dbReference type="GO" id="GO:0030313">
    <property type="term" value="C:cell envelope"/>
    <property type="evidence" value="ECO:0007669"/>
    <property type="project" value="UniProtKB-SubCell"/>
</dbReference>
<evidence type="ECO:0000256" key="1">
    <source>
        <dbReference type="ARBA" id="ARBA00004196"/>
    </source>
</evidence>
<dbReference type="Proteomes" id="UP000677918">
    <property type="component" value="Unassembled WGS sequence"/>
</dbReference>
<dbReference type="AlphaFoldDB" id="A0A8J4H5N5"/>
<comment type="similarity">
    <text evidence="2">Belongs to the bacterial solute-binding protein 2 family.</text>
</comment>
<dbReference type="PANTHER" id="PTHR46847:SF1">
    <property type="entry name" value="D-ALLOSE-BINDING PERIPLASMIC PROTEIN-RELATED"/>
    <property type="match status" value="1"/>
</dbReference>
<keyword evidence="3 4" id="KW-0732">Signal</keyword>
<evidence type="ECO:0000256" key="2">
    <source>
        <dbReference type="ARBA" id="ARBA00007639"/>
    </source>
</evidence>
<evidence type="ECO:0000259" key="5">
    <source>
        <dbReference type="Pfam" id="PF13407"/>
    </source>
</evidence>
<dbReference type="PANTHER" id="PTHR46847">
    <property type="entry name" value="D-ALLOSE-BINDING PERIPLASMIC PROTEIN-RELATED"/>
    <property type="match status" value="1"/>
</dbReference>
<proteinExistence type="inferred from homology"/>
<accession>A0A8J4H5N5</accession>
<dbReference type="GO" id="GO:0030246">
    <property type="term" value="F:carbohydrate binding"/>
    <property type="evidence" value="ECO:0007669"/>
    <property type="project" value="UniProtKB-ARBA"/>
</dbReference>
<dbReference type="RefSeq" id="WP_213414210.1">
    <property type="nucleotide sequence ID" value="NZ_BOVK01000087.1"/>
</dbReference>
<gene>
    <name evidence="6" type="ORF">XYCOK13_42410</name>
</gene>
<feature type="signal peptide" evidence="4">
    <location>
        <begin position="1"/>
        <end position="20"/>
    </location>
</feature>
<dbReference type="PROSITE" id="PS51257">
    <property type="entry name" value="PROKAR_LIPOPROTEIN"/>
    <property type="match status" value="1"/>
</dbReference>
<feature type="domain" description="Periplasmic binding protein" evidence="5">
    <location>
        <begin position="105"/>
        <end position="361"/>
    </location>
</feature>
<sequence length="403" mass="42144">MKKMTGMLVFILMLAVVVTGCGNNGGAPSNNGGGNNAGSNGAGSSEGGASVDEIAQEGPLTINLDLPDNPVLSTGPNGEEAVSAKTLMLTEEELEELRAGNYTAAISLHYAGNDWSTAQVKGLQAAFARMGIEVIATTDANFKSEKQMSDIETLMARNPDVLVSIPVDAVTTATAYKKVVENGTKLVFMDNKPDGLEHGTDYVSVVSADNYGNGVVAAHIMADQLGGEGNIGVIYHDADFFVTKQRTEAFEKTIAEEYPNINIVERGGIAGPEDGEAVASALLTKNPNLDGLFVVWDVPAEGALSAVRIAGREDLVITTIDLGTNVALNIAQGGNIKGLGAQLPYDQGVAEAILAGYALLGKETPPYVAVPSLEVTQENILESWKTVYYEEAPNPIQQAAAAE</sequence>
<keyword evidence="7" id="KW-1185">Reference proteome</keyword>
<comment type="caution">
    <text evidence="6">The sequence shown here is derived from an EMBL/GenBank/DDBJ whole genome shotgun (WGS) entry which is preliminary data.</text>
</comment>
<name>A0A8J4H5N5_9BACL</name>
<feature type="chain" id="PRO_5038888177" evidence="4">
    <location>
        <begin position="21"/>
        <end position="403"/>
    </location>
</feature>